<dbReference type="AlphaFoldDB" id="A0A1R1YHA9"/>
<dbReference type="OrthoDB" id="5552562at2759"/>
<evidence type="ECO:0000313" key="2">
    <source>
        <dbReference type="EMBL" id="OMJ26195.1"/>
    </source>
</evidence>
<name>A0A1R1YHA9_9FUNG</name>
<gene>
    <name evidence="2" type="ORF">AYI70_g359</name>
</gene>
<protein>
    <submittedName>
        <fullName evidence="2">Retrotransposon-derived protein PEG10</fullName>
    </submittedName>
</protein>
<proteinExistence type="predicted"/>
<organism evidence="2 3">
    <name type="scientific">Smittium culicis</name>
    <dbReference type="NCBI Taxonomy" id="133412"/>
    <lineage>
        <taxon>Eukaryota</taxon>
        <taxon>Fungi</taxon>
        <taxon>Fungi incertae sedis</taxon>
        <taxon>Zoopagomycota</taxon>
        <taxon>Kickxellomycotina</taxon>
        <taxon>Harpellomycetes</taxon>
        <taxon>Harpellales</taxon>
        <taxon>Legeriomycetaceae</taxon>
        <taxon>Smittium</taxon>
    </lineage>
</organism>
<dbReference type="PANTHER" id="PTHR15503:SF22">
    <property type="entry name" value="TRANSPOSON TY3-I GAG POLYPROTEIN"/>
    <property type="match status" value="1"/>
</dbReference>
<dbReference type="STRING" id="133412.A0A1R1YHA9"/>
<comment type="caution">
    <text evidence="2">The sequence shown here is derived from an EMBL/GenBank/DDBJ whole genome shotgun (WGS) entry which is preliminary data.</text>
</comment>
<dbReference type="EMBL" id="LSSN01000055">
    <property type="protein sequence ID" value="OMJ26195.1"/>
    <property type="molecule type" value="Genomic_DNA"/>
</dbReference>
<feature type="domain" description="Ty3 transposon capsid-like protein" evidence="1">
    <location>
        <begin position="14"/>
        <end position="138"/>
    </location>
</feature>
<reference evidence="2 3" key="1">
    <citation type="submission" date="2017-01" db="EMBL/GenBank/DDBJ databases">
        <authorList>
            <person name="Mah S.A."/>
            <person name="Swanson W.J."/>
            <person name="Moy G.W."/>
            <person name="Vacquier V.D."/>
        </authorList>
    </citation>
    <scope>NUCLEOTIDE SEQUENCE [LARGE SCALE GENOMIC DNA]</scope>
    <source>
        <strain evidence="2 3">GSMNP</strain>
    </source>
</reference>
<keyword evidence="3" id="KW-1185">Reference proteome</keyword>
<accession>A0A1R1YHA9</accession>
<dbReference type="InterPro" id="IPR045358">
    <property type="entry name" value="Ty3_capsid"/>
</dbReference>
<dbReference type="Pfam" id="PF19259">
    <property type="entry name" value="Ty3_capsid"/>
    <property type="match status" value="1"/>
</dbReference>
<evidence type="ECO:0000313" key="3">
    <source>
        <dbReference type="Proteomes" id="UP000187283"/>
    </source>
</evidence>
<sequence>MSIFFYSSPELFAEDKSKILYIGTHLLGTASDWFGTLVLQQAPCLQNYEAFITEFGNNFSDPSHSIKVRGLIRKCKQGPRFVIAFATEFRSLARDSGFDNTALVDQFLRGLSPKIMQYLMVTDLPDSLEDTIKISVRVDNRIYTVDQINGDQMFERSRNPFARQAPVNHPTSEESSHPGKTIYMEIDALTSKPRVPLTEKEKTRRYELGLCLYCGGNGHIA</sequence>
<dbReference type="InterPro" id="IPR032567">
    <property type="entry name" value="RTL1-rel"/>
</dbReference>
<dbReference type="Proteomes" id="UP000187283">
    <property type="component" value="Unassembled WGS sequence"/>
</dbReference>
<evidence type="ECO:0000259" key="1">
    <source>
        <dbReference type="Pfam" id="PF19259"/>
    </source>
</evidence>
<dbReference type="PANTHER" id="PTHR15503">
    <property type="entry name" value="LDOC1 RELATED"/>
    <property type="match status" value="1"/>
</dbReference>